<keyword evidence="11" id="KW-0067">ATP-binding</keyword>
<dbReference type="Pfam" id="PF02895">
    <property type="entry name" value="H-kinase_dim"/>
    <property type="match status" value="1"/>
</dbReference>
<dbReference type="InterPro" id="IPR036890">
    <property type="entry name" value="HATPase_C_sf"/>
</dbReference>
<dbReference type="InterPro" id="IPR037006">
    <property type="entry name" value="CheA-like_homodim_sf"/>
</dbReference>
<dbReference type="PROSITE" id="PS50851">
    <property type="entry name" value="CHEW"/>
    <property type="match status" value="1"/>
</dbReference>
<comment type="subcellular location">
    <subcellularLocation>
        <location evidence="2">Cytoplasm</location>
    </subcellularLocation>
</comment>
<dbReference type="Proteomes" id="UP000266482">
    <property type="component" value="Unassembled WGS sequence"/>
</dbReference>
<evidence type="ECO:0000256" key="9">
    <source>
        <dbReference type="ARBA" id="ARBA00022741"/>
    </source>
</evidence>
<dbReference type="InterPro" id="IPR036097">
    <property type="entry name" value="HisK_dim/P_sf"/>
</dbReference>
<evidence type="ECO:0000259" key="15">
    <source>
        <dbReference type="PROSITE" id="PS50109"/>
    </source>
</evidence>
<dbReference type="SUPFAM" id="SSF55052">
    <property type="entry name" value="CheY-binding domain of CheA"/>
    <property type="match status" value="1"/>
</dbReference>
<dbReference type="Pfam" id="PF07194">
    <property type="entry name" value="P2"/>
    <property type="match status" value="1"/>
</dbReference>
<dbReference type="InterPro" id="IPR003594">
    <property type="entry name" value="HATPase_dom"/>
</dbReference>
<dbReference type="PANTHER" id="PTHR43395">
    <property type="entry name" value="SENSOR HISTIDINE KINASE CHEA"/>
    <property type="match status" value="1"/>
</dbReference>
<dbReference type="SMART" id="SM00260">
    <property type="entry name" value="CheW"/>
    <property type="match status" value="1"/>
</dbReference>
<dbReference type="PANTHER" id="PTHR43395:SF10">
    <property type="entry name" value="CHEMOTAXIS PROTEIN CHEA"/>
    <property type="match status" value="1"/>
</dbReference>
<keyword evidence="7 14" id="KW-0597">Phosphoprotein</keyword>
<dbReference type="GO" id="GO:0005737">
    <property type="term" value="C:cytoplasm"/>
    <property type="evidence" value="ECO:0007669"/>
    <property type="project" value="UniProtKB-SubCell"/>
</dbReference>
<evidence type="ECO:0000256" key="13">
    <source>
        <dbReference type="ARBA" id="ARBA00035100"/>
    </source>
</evidence>
<dbReference type="Gene3D" id="1.10.287.560">
    <property type="entry name" value="Histidine kinase CheA-like, homodimeric domain"/>
    <property type="match status" value="1"/>
</dbReference>
<evidence type="ECO:0000313" key="18">
    <source>
        <dbReference type="EMBL" id="RIX53683.1"/>
    </source>
</evidence>
<evidence type="ECO:0000256" key="4">
    <source>
        <dbReference type="ARBA" id="ARBA00021495"/>
    </source>
</evidence>
<evidence type="ECO:0000259" key="16">
    <source>
        <dbReference type="PROSITE" id="PS50851"/>
    </source>
</evidence>
<evidence type="ECO:0000256" key="7">
    <source>
        <dbReference type="ARBA" id="ARBA00022553"/>
    </source>
</evidence>
<comment type="caution">
    <text evidence="18">The sequence shown here is derived from an EMBL/GenBank/DDBJ whole genome shotgun (WGS) entry which is preliminary data.</text>
</comment>
<keyword evidence="9" id="KW-0547">Nucleotide-binding</keyword>
<dbReference type="CDD" id="cd00731">
    <property type="entry name" value="CheA_reg"/>
    <property type="match status" value="1"/>
</dbReference>
<gene>
    <name evidence="18" type="ORF">D3P08_09690</name>
</gene>
<comment type="catalytic activity">
    <reaction evidence="1">
        <text>ATP + protein L-histidine = ADP + protein N-phospho-L-histidine.</text>
        <dbReference type="EC" id="2.7.13.3"/>
    </reaction>
</comment>
<feature type="domain" description="Histidine kinase" evidence="15">
    <location>
        <begin position="315"/>
        <end position="521"/>
    </location>
</feature>
<dbReference type="Pfam" id="PF01584">
    <property type="entry name" value="CheW"/>
    <property type="match status" value="1"/>
</dbReference>
<keyword evidence="5" id="KW-0963">Cytoplasm</keyword>
<evidence type="ECO:0000256" key="5">
    <source>
        <dbReference type="ARBA" id="ARBA00022490"/>
    </source>
</evidence>
<dbReference type="OrthoDB" id="9803176at2"/>
<dbReference type="EMBL" id="QXQA01000004">
    <property type="protein sequence ID" value="RIX53683.1"/>
    <property type="molecule type" value="Genomic_DNA"/>
</dbReference>
<keyword evidence="8" id="KW-0808">Transferase</keyword>
<dbReference type="PROSITE" id="PS50894">
    <property type="entry name" value="HPT"/>
    <property type="match status" value="1"/>
</dbReference>
<feature type="domain" description="CheW-like" evidence="16">
    <location>
        <begin position="523"/>
        <end position="660"/>
    </location>
</feature>
<dbReference type="Gene3D" id="3.30.565.10">
    <property type="entry name" value="Histidine kinase-like ATPase, C-terminal domain"/>
    <property type="match status" value="1"/>
</dbReference>
<dbReference type="CDD" id="cd00088">
    <property type="entry name" value="HPT"/>
    <property type="match status" value="1"/>
</dbReference>
<evidence type="ECO:0000256" key="1">
    <source>
        <dbReference type="ARBA" id="ARBA00000085"/>
    </source>
</evidence>
<evidence type="ECO:0000256" key="14">
    <source>
        <dbReference type="PROSITE-ProRule" id="PRU00110"/>
    </source>
</evidence>
<feature type="domain" description="HPt" evidence="17">
    <location>
        <begin position="3"/>
        <end position="109"/>
    </location>
</feature>
<evidence type="ECO:0000256" key="11">
    <source>
        <dbReference type="ARBA" id="ARBA00022840"/>
    </source>
</evidence>
<name>A0A3A1V4Z2_9BACL</name>
<dbReference type="SUPFAM" id="SSF47226">
    <property type="entry name" value="Histidine-containing phosphotransfer domain, HPT domain"/>
    <property type="match status" value="1"/>
</dbReference>
<evidence type="ECO:0000256" key="10">
    <source>
        <dbReference type="ARBA" id="ARBA00022777"/>
    </source>
</evidence>
<dbReference type="AlphaFoldDB" id="A0A3A1V4Z2"/>
<keyword evidence="10" id="KW-0418">Kinase</keyword>
<dbReference type="Gene3D" id="2.30.30.40">
    <property type="entry name" value="SH3 Domains"/>
    <property type="match status" value="1"/>
</dbReference>
<dbReference type="InterPro" id="IPR005467">
    <property type="entry name" value="His_kinase_dom"/>
</dbReference>
<sequence>MAEHVFSDPLLDVYYHENTQLLEQLEGIILDCEAGTYSEKATNEIFRVMHTIKGSSTMMNFSNVARLAHTMEDLFSYIRSEQPEHADYTVLSDLVLQGIDFMKLEFYKIRNGHPMDGDEASLVSELQEYLDRLTSQHEDAHVKAIVFFEDEYQMENVRAFQVVHQLQEWTDRFSYEPEDIQNNNETAEMIRKEGFRLYFRNRETVEEVQAALSQAPCLKHLDIIPLQEEHEKEDNHAIAQTVLDAPAASAAEQLEKAQTAQSQLATGQSSNFISINVNRLDELMDLVGELVIAESMVTQSPDLAGLELEQFRKAARQLRKITGEIQDKVMSIRMVPLSNTFHKMNRIVRDICKKQGKSVKLELVGEDTEVDKNVIERISDPIMHMVRNSLDHGIETPEERLSQGKPSTATLTLEARNVGSEVFVVVRDDGRGLNKEKIIKRALENGLLQKQDGALELPDHEIFQLIFLPGFSTKESITEFSGRGVGMDVVMSNMMDVGGSVSVASVPGEGTAITMRIPLTLAIIDGMNVKVGQARYTIPTTAIRESFRAAADQIITDPDGAEMIMVRGECYQVLRLHERFGVETAVKDMQHGILIMVEYEHRKLCLFADELIGQQQVVVKNLPAYIKKIRDIKGLAGCTMLGDGSISLILDIGGLLSGRY</sequence>
<dbReference type="InterPro" id="IPR036061">
    <property type="entry name" value="CheW-like_dom_sf"/>
</dbReference>
<accession>A0A3A1V4Z2</accession>
<dbReference type="Pfam" id="PF02518">
    <property type="entry name" value="HATPase_c"/>
    <property type="match status" value="1"/>
</dbReference>
<dbReference type="InterPro" id="IPR010808">
    <property type="entry name" value="CheA_P2-bd"/>
</dbReference>
<evidence type="ECO:0000256" key="12">
    <source>
        <dbReference type="ARBA" id="ARBA00023012"/>
    </source>
</evidence>
<dbReference type="InterPro" id="IPR051315">
    <property type="entry name" value="Bact_Chemotaxis_CheA"/>
</dbReference>
<dbReference type="Gene3D" id="1.20.120.160">
    <property type="entry name" value="HPT domain"/>
    <property type="match status" value="1"/>
</dbReference>
<dbReference type="FunFam" id="3.30.565.10:FF:000016">
    <property type="entry name" value="Chemotaxis protein CheA, putative"/>
    <property type="match status" value="1"/>
</dbReference>
<dbReference type="PROSITE" id="PS50109">
    <property type="entry name" value="HIS_KIN"/>
    <property type="match status" value="1"/>
</dbReference>
<keyword evidence="19" id="KW-1185">Reference proteome</keyword>
<proteinExistence type="predicted"/>
<dbReference type="GO" id="GO:0005524">
    <property type="term" value="F:ATP binding"/>
    <property type="evidence" value="ECO:0007669"/>
    <property type="project" value="UniProtKB-KW"/>
</dbReference>
<dbReference type="CDD" id="cd16916">
    <property type="entry name" value="HATPase_CheA-like"/>
    <property type="match status" value="1"/>
</dbReference>
<dbReference type="RefSeq" id="WP_119599394.1">
    <property type="nucleotide sequence ID" value="NZ_QXQA01000004.1"/>
</dbReference>
<dbReference type="InterPro" id="IPR036641">
    <property type="entry name" value="HPT_dom_sf"/>
</dbReference>
<keyword evidence="12" id="KW-0902">Two-component regulatory system</keyword>
<evidence type="ECO:0000313" key="19">
    <source>
        <dbReference type="Proteomes" id="UP000266482"/>
    </source>
</evidence>
<dbReference type="SMART" id="SM01231">
    <property type="entry name" value="H-kinase_dim"/>
    <property type="match status" value="1"/>
</dbReference>
<reference evidence="18 19" key="1">
    <citation type="submission" date="2018-09" db="EMBL/GenBank/DDBJ databases">
        <title>Paenibacillus aracenensis nov. sp. isolated from a cave in southern Spain.</title>
        <authorList>
            <person name="Jurado V."/>
            <person name="Gutierrez-Patricio S."/>
            <person name="Gonzalez-Pimentel J.L."/>
            <person name="Miller A.Z."/>
            <person name="Laiz L."/>
            <person name="Saiz-Jimenez C."/>
        </authorList>
    </citation>
    <scope>NUCLEOTIDE SEQUENCE [LARGE SCALE GENOMIC DNA]</scope>
    <source>
        <strain evidence="18 19">DSM 22867</strain>
    </source>
</reference>
<protein>
    <recommendedName>
        <fullName evidence="4">Chemotaxis protein CheA</fullName>
        <ecNumber evidence="3">2.7.13.3</ecNumber>
    </recommendedName>
</protein>
<dbReference type="SMART" id="SM00387">
    <property type="entry name" value="HATPase_c"/>
    <property type="match status" value="1"/>
</dbReference>
<evidence type="ECO:0000256" key="3">
    <source>
        <dbReference type="ARBA" id="ARBA00012438"/>
    </source>
</evidence>
<dbReference type="SUPFAM" id="SSF55874">
    <property type="entry name" value="ATPase domain of HSP90 chaperone/DNA topoisomerase II/histidine kinase"/>
    <property type="match status" value="1"/>
</dbReference>
<dbReference type="GO" id="GO:0006935">
    <property type="term" value="P:chemotaxis"/>
    <property type="evidence" value="ECO:0007669"/>
    <property type="project" value="UniProtKB-KW"/>
</dbReference>
<organism evidence="18 19">
    <name type="scientific">Paenibacillus nanensis</name>
    <dbReference type="NCBI Taxonomy" id="393251"/>
    <lineage>
        <taxon>Bacteria</taxon>
        <taxon>Bacillati</taxon>
        <taxon>Bacillota</taxon>
        <taxon>Bacilli</taxon>
        <taxon>Bacillales</taxon>
        <taxon>Paenibacillaceae</taxon>
        <taxon>Paenibacillus</taxon>
    </lineage>
</organism>
<dbReference type="InterPro" id="IPR035891">
    <property type="entry name" value="CheY-binding_CheA"/>
</dbReference>
<feature type="modified residue" description="Phosphohistidine" evidence="14">
    <location>
        <position position="50"/>
    </location>
</feature>
<dbReference type="SMART" id="SM00073">
    <property type="entry name" value="HPT"/>
    <property type="match status" value="1"/>
</dbReference>
<dbReference type="InterPro" id="IPR002545">
    <property type="entry name" value="CheW-lke_dom"/>
</dbReference>
<dbReference type="Pfam" id="PF01627">
    <property type="entry name" value="Hpt"/>
    <property type="match status" value="1"/>
</dbReference>
<evidence type="ECO:0000256" key="6">
    <source>
        <dbReference type="ARBA" id="ARBA00022500"/>
    </source>
</evidence>
<evidence type="ECO:0000256" key="2">
    <source>
        <dbReference type="ARBA" id="ARBA00004496"/>
    </source>
</evidence>
<comment type="function">
    <text evidence="13">Involved in the transmission of sensory signals from the chemoreceptors to the flagellar motors. CheA is autophosphorylated; it can transfer its phosphate group to either CheB or CheY.</text>
</comment>
<dbReference type="PRINTS" id="PR00344">
    <property type="entry name" value="BCTRLSENSOR"/>
</dbReference>
<dbReference type="SUPFAM" id="SSF50341">
    <property type="entry name" value="CheW-like"/>
    <property type="match status" value="1"/>
</dbReference>
<dbReference type="InterPro" id="IPR004358">
    <property type="entry name" value="Sig_transdc_His_kin-like_C"/>
</dbReference>
<dbReference type="InterPro" id="IPR008207">
    <property type="entry name" value="Sig_transdc_His_kin_Hpt_dom"/>
</dbReference>
<evidence type="ECO:0000256" key="8">
    <source>
        <dbReference type="ARBA" id="ARBA00022679"/>
    </source>
</evidence>
<dbReference type="GO" id="GO:0000155">
    <property type="term" value="F:phosphorelay sensor kinase activity"/>
    <property type="evidence" value="ECO:0007669"/>
    <property type="project" value="InterPro"/>
</dbReference>
<evidence type="ECO:0000259" key="17">
    <source>
        <dbReference type="PROSITE" id="PS50894"/>
    </source>
</evidence>
<keyword evidence="6" id="KW-0145">Chemotaxis</keyword>
<dbReference type="InterPro" id="IPR004105">
    <property type="entry name" value="CheA-like_dim"/>
</dbReference>
<dbReference type="EC" id="2.7.13.3" evidence="3"/>
<dbReference type="SUPFAM" id="SSF47384">
    <property type="entry name" value="Homodimeric domain of signal transducing histidine kinase"/>
    <property type="match status" value="1"/>
</dbReference>